<evidence type="ECO:0008006" key="4">
    <source>
        <dbReference type="Google" id="ProtNLM"/>
    </source>
</evidence>
<organism evidence="2 3">
    <name type="scientific">Edaphobacter modestus</name>
    <dbReference type="NCBI Taxonomy" id="388466"/>
    <lineage>
        <taxon>Bacteria</taxon>
        <taxon>Pseudomonadati</taxon>
        <taxon>Acidobacteriota</taxon>
        <taxon>Terriglobia</taxon>
        <taxon>Terriglobales</taxon>
        <taxon>Acidobacteriaceae</taxon>
        <taxon>Edaphobacter</taxon>
    </lineage>
</organism>
<evidence type="ECO:0000313" key="3">
    <source>
        <dbReference type="Proteomes" id="UP000292958"/>
    </source>
</evidence>
<dbReference type="RefSeq" id="WP_130421163.1">
    <property type="nucleotide sequence ID" value="NZ_SHKW01000001.1"/>
</dbReference>
<reference evidence="2 3" key="1">
    <citation type="submission" date="2019-02" db="EMBL/GenBank/DDBJ databases">
        <title>Genomic Encyclopedia of Archaeal and Bacterial Type Strains, Phase II (KMG-II): from individual species to whole genera.</title>
        <authorList>
            <person name="Goeker M."/>
        </authorList>
    </citation>
    <scope>NUCLEOTIDE SEQUENCE [LARGE SCALE GENOMIC DNA]</scope>
    <source>
        <strain evidence="2 3">DSM 18101</strain>
    </source>
</reference>
<evidence type="ECO:0000256" key="1">
    <source>
        <dbReference type="SAM" id="MobiDB-lite"/>
    </source>
</evidence>
<feature type="region of interest" description="Disordered" evidence="1">
    <location>
        <begin position="181"/>
        <end position="259"/>
    </location>
</feature>
<keyword evidence="3" id="KW-1185">Reference proteome</keyword>
<dbReference type="EMBL" id="SHKW01000001">
    <property type="protein sequence ID" value="RZU42959.1"/>
    <property type="molecule type" value="Genomic_DNA"/>
</dbReference>
<dbReference type="InterPro" id="IPR018648">
    <property type="entry name" value="DUF2076"/>
</dbReference>
<feature type="compositionally biased region" description="Acidic residues" evidence="1">
    <location>
        <begin position="248"/>
        <end position="259"/>
    </location>
</feature>
<feature type="compositionally biased region" description="Pro residues" evidence="1">
    <location>
        <begin position="91"/>
        <end position="101"/>
    </location>
</feature>
<accession>A0A4Q7Z0H2</accession>
<comment type="caution">
    <text evidence="2">The sequence shown here is derived from an EMBL/GenBank/DDBJ whole genome shotgun (WGS) entry which is preliminary data.</text>
</comment>
<dbReference type="AlphaFoldDB" id="A0A4Q7Z0H2"/>
<dbReference type="Proteomes" id="UP000292958">
    <property type="component" value="Unassembled WGS sequence"/>
</dbReference>
<sequence>MTPQEQQMLEGLIQRVNQTQLQEKDFDAEEMLRQTLGRNPDALYILAQTVLVQQYALEQAQKQLEQLRQQPPQRATSFLGSLLGRTEEPARPAPPPPPPQYSQPQYAQPQYMPAPAYGAPPSGQSGGFLRSAMQTATGVAAGALAFQGIESLMHGFGNSAGYGPGFGSFGDSERPEVINNYYGDGSEHHSEGQLSPDIEDRRGESAFSQAVDNNDHGNKFMDTGNSTDDTTDNFADDSNFDDGSNFGDDFDSGGDDSSF</sequence>
<protein>
    <recommendedName>
        <fullName evidence="4">DUF2076 family protein</fullName>
    </recommendedName>
</protein>
<dbReference type="OrthoDB" id="122910at2"/>
<evidence type="ECO:0000313" key="2">
    <source>
        <dbReference type="EMBL" id="RZU42959.1"/>
    </source>
</evidence>
<feature type="region of interest" description="Disordered" evidence="1">
    <location>
        <begin position="85"/>
        <end position="107"/>
    </location>
</feature>
<dbReference type="Pfam" id="PF09849">
    <property type="entry name" value="DUF2076"/>
    <property type="match status" value="1"/>
</dbReference>
<name>A0A4Q7Z0H2_9BACT</name>
<gene>
    <name evidence="2" type="ORF">BDD14_4560</name>
</gene>
<feature type="compositionally biased region" description="Acidic residues" evidence="1">
    <location>
        <begin position="229"/>
        <end position="240"/>
    </location>
</feature>
<proteinExistence type="predicted"/>